<proteinExistence type="predicted"/>
<dbReference type="Pfam" id="PF08843">
    <property type="entry name" value="AbiEii"/>
    <property type="match status" value="1"/>
</dbReference>
<accession>A0ABV0C0T7</accession>
<dbReference type="RefSeq" id="WP_346583387.1">
    <property type="nucleotide sequence ID" value="NZ_JBDJNQ010000018.1"/>
</dbReference>
<dbReference type="EMBL" id="JBDJNQ010000018">
    <property type="protein sequence ID" value="MEN5380507.1"/>
    <property type="molecule type" value="Genomic_DNA"/>
</dbReference>
<comment type="caution">
    <text evidence="1">The sequence shown here is derived from an EMBL/GenBank/DDBJ whole genome shotgun (WGS) entry which is preliminary data.</text>
</comment>
<keyword evidence="2" id="KW-1185">Reference proteome</keyword>
<dbReference type="GO" id="GO:0016740">
    <property type="term" value="F:transferase activity"/>
    <property type="evidence" value="ECO:0007669"/>
    <property type="project" value="UniProtKB-KW"/>
</dbReference>
<name>A0ABV0C0T7_9SPHI</name>
<keyword evidence="1" id="KW-0808">Transferase</keyword>
<reference evidence="1 2" key="1">
    <citation type="submission" date="2024-04" db="EMBL/GenBank/DDBJ databases">
        <title>WGS of bacteria from Torrens River.</title>
        <authorList>
            <person name="Wyrsch E.R."/>
            <person name="Drigo B."/>
        </authorList>
    </citation>
    <scope>NUCLEOTIDE SEQUENCE [LARGE SCALE GENOMIC DNA]</scope>
    <source>
        <strain evidence="1 2">TWI391</strain>
    </source>
</reference>
<dbReference type="Proteomes" id="UP001409291">
    <property type="component" value="Unassembled WGS sequence"/>
</dbReference>
<gene>
    <name evidence="1" type="ORF">ABE541_24820</name>
</gene>
<sequence>MLRKIAYSYPKTTTGIYGQVRENIIVEATWLGRFEPFHKTTISSYIFKMMESAGQYQLAEQHHLLPFEVQVLHVNRTISEKIMSLVRFSYGEHPITDLRNKIRHTYDLHQLLQVPAILDFFKSSEFEEMLLLVREDDIASFKNNNQWLEFHPKEAKIFRETEQTWKELENTYINEFANLVYGALPNSDAVLDSLIKIRERIKNVKWNIIIPEKEAKKII</sequence>
<dbReference type="InterPro" id="IPR014942">
    <property type="entry name" value="AbiEii"/>
</dbReference>
<organism evidence="1 2">
    <name type="scientific">Sphingobacterium kitahiroshimense</name>
    <dbReference type="NCBI Taxonomy" id="470446"/>
    <lineage>
        <taxon>Bacteria</taxon>
        <taxon>Pseudomonadati</taxon>
        <taxon>Bacteroidota</taxon>
        <taxon>Sphingobacteriia</taxon>
        <taxon>Sphingobacteriales</taxon>
        <taxon>Sphingobacteriaceae</taxon>
        <taxon>Sphingobacterium</taxon>
    </lineage>
</organism>
<protein>
    <submittedName>
        <fullName evidence="1">Nucleotidyl transferase AbiEii/AbiGii toxin family protein</fullName>
    </submittedName>
</protein>
<evidence type="ECO:0000313" key="2">
    <source>
        <dbReference type="Proteomes" id="UP001409291"/>
    </source>
</evidence>
<evidence type="ECO:0000313" key="1">
    <source>
        <dbReference type="EMBL" id="MEN5380507.1"/>
    </source>
</evidence>